<gene>
    <name evidence="2" type="primary">20342482</name>
    <name evidence="1" type="ORF">GGTG_02024</name>
</gene>
<proteinExistence type="predicted"/>
<reference evidence="2" key="4">
    <citation type="journal article" date="2015" name="G3 (Bethesda)">
        <title>Genome sequences of three phytopathogenic species of the Magnaporthaceae family of fungi.</title>
        <authorList>
            <person name="Okagaki L.H."/>
            <person name="Nunes C.C."/>
            <person name="Sailsbery J."/>
            <person name="Clay B."/>
            <person name="Brown D."/>
            <person name="John T."/>
            <person name="Oh Y."/>
            <person name="Young N."/>
            <person name="Fitzgerald M."/>
            <person name="Haas B.J."/>
            <person name="Zeng Q."/>
            <person name="Young S."/>
            <person name="Adiconis X."/>
            <person name="Fan L."/>
            <person name="Levin J.Z."/>
            <person name="Mitchell T.K."/>
            <person name="Okubara P.A."/>
            <person name="Farman M.L."/>
            <person name="Kohn L.M."/>
            <person name="Birren B."/>
            <person name="Ma L.-J."/>
            <person name="Dean R.A."/>
        </authorList>
    </citation>
    <scope>NUCLEOTIDE SEQUENCE</scope>
    <source>
        <strain evidence="2">R3-111a-1</strain>
    </source>
</reference>
<name>J3NL82_GAET3</name>
<dbReference type="Proteomes" id="UP000006039">
    <property type="component" value="Unassembled WGS sequence"/>
</dbReference>
<dbReference type="EnsemblFungi" id="EJT82050">
    <property type="protein sequence ID" value="EJT82050"/>
    <property type="gene ID" value="GGTG_02024"/>
</dbReference>
<keyword evidence="3" id="KW-1185">Reference proteome</keyword>
<evidence type="ECO:0000313" key="2">
    <source>
        <dbReference type="EnsemblFungi" id="EJT82050"/>
    </source>
</evidence>
<accession>J3NL82</accession>
<sequence>MGARGRALARHVPVTSAGIRGGGEATGDAGGEVTGVVGKDEGRPMMWTEKGCRLMRPGLLVGLLLFWQGGTGGTQRRSVTIFISLPRRHCTFDVDLPCAGVAPYLGFVSPSPR</sequence>
<dbReference type="EMBL" id="GL385395">
    <property type="protein sequence ID" value="EJT82050.1"/>
    <property type="molecule type" value="Genomic_DNA"/>
</dbReference>
<evidence type="ECO:0000313" key="1">
    <source>
        <dbReference type="EMBL" id="EJT82050.1"/>
    </source>
</evidence>
<dbReference type="HOGENOM" id="CLU_2133663_0_0_1"/>
<evidence type="ECO:0000313" key="3">
    <source>
        <dbReference type="Proteomes" id="UP000006039"/>
    </source>
</evidence>
<dbReference type="GeneID" id="20342482"/>
<dbReference type="AlphaFoldDB" id="J3NL82"/>
<reference evidence="1" key="2">
    <citation type="submission" date="2010-07" db="EMBL/GenBank/DDBJ databases">
        <authorList>
            <consortium name="The Broad Institute Genome Sequencing Platform"/>
            <consortium name="Broad Institute Genome Sequencing Center for Infectious Disease"/>
            <person name="Ma L.-J."/>
            <person name="Dead R."/>
            <person name="Young S."/>
            <person name="Zeng Q."/>
            <person name="Koehrsen M."/>
            <person name="Alvarado L."/>
            <person name="Berlin A."/>
            <person name="Chapman S.B."/>
            <person name="Chen Z."/>
            <person name="Freedman E."/>
            <person name="Gellesch M."/>
            <person name="Goldberg J."/>
            <person name="Griggs A."/>
            <person name="Gujja S."/>
            <person name="Heilman E.R."/>
            <person name="Heiman D."/>
            <person name="Hepburn T."/>
            <person name="Howarth C."/>
            <person name="Jen D."/>
            <person name="Larson L."/>
            <person name="Mehta T."/>
            <person name="Neiman D."/>
            <person name="Pearson M."/>
            <person name="Roberts A."/>
            <person name="Saif S."/>
            <person name="Shea T."/>
            <person name="Shenoy N."/>
            <person name="Sisk P."/>
            <person name="Stolte C."/>
            <person name="Sykes S."/>
            <person name="Walk T."/>
            <person name="White J."/>
            <person name="Yandava C."/>
            <person name="Haas B."/>
            <person name="Nusbaum C."/>
            <person name="Birren B."/>
        </authorList>
    </citation>
    <scope>NUCLEOTIDE SEQUENCE</scope>
    <source>
        <strain evidence="1">R3-111a-1</strain>
    </source>
</reference>
<dbReference type="RefSeq" id="XP_009218059.1">
    <property type="nucleotide sequence ID" value="XM_009219795.1"/>
</dbReference>
<dbReference type="VEuPathDB" id="FungiDB:GGTG_02024"/>
<reference evidence="3" key="1">
    <citation type="submission" date="2010-07" db="EMBL/GenBank/DDBJ databases">
        <title>The genome sequence of Gaeumannomyces graminis var. tritici strain R3-111a-1.</title>
        <authorList>
            <consortium name="The Broad Institute Genome Sequencing Platform"/>
            <person name="Ma L.-J."/>
            <person name="Dead R."/>
            <person name="Young S."/>
            <person name="Zeng Q."/>
            <person name="Koehrsen M."/>
            <person name="Alvarado L."/>
            <person name="Berlin A."/>
            <person name="Chapman S.B."/>
            <person name="Chen Z."/>
            <person name="Freedman E."/>
            <person name="Gellesch M."/>
            <person name="Goldberg J."/>
            <person name="Griggs A."/>
            <person name="Gujja S."/>
            <person name="Heilman E.R."/>
            <person name="Heiman D."/>
            <person name="Hepburn T."/>
            <person name="Howarth C."/>
            <person name="Jen D."/>
            <person name="Larson L."/>
            <person name="Mehta T."/>
            <person name="Neiman D."/>
            <person name="Pearson M."/>
            <person name="Roberts A."/>
            <person name="Saif S."/>
            <person name="Shea T."/>
            <person name="Shenoy N."/>
            <person name="Sisk P."/>
            <person name="Stolte C."/>
            <person name="Sykes S."/>
            <person name="Walk T."/>
            <person name="White J."/>
            <person name="Yandava C."/>
            <person name="Haas B."/>
            <person name="Nusbaum C."/>
            <person name="Birren B."/>
        </authorList>
    </citation>
    <scope>NUCLEOTIDE SEQUENCE [LARGE SCALE GENOMIC DNA]</scope>
    <source>
        <strain evidence="3">R3-111a-1</strain>
    </source>
</reference>
<organism evidence="1">
    <name type="scientific">Gaeumannomyces tritici (strain R3-111a-1)</name>
    <name type="common">Wheat and barley take-all root rot fungus</name>
    <name type="synonym">Gaeumannomyces graminis var. tritici</name>
    <dbReference type="NCBI Taxonomy" id="644352"/>
    <lineage>
        <taxon>Eukaryota</taxon>
        <taxon>Fungi</taxon>
        <taxon>Dikarya</taxon>
        <taxon>Ascomycota</taxon>
        <taxon>Pezizomycotina</taxon>
        <taxon>Sordariomycetes</taxon>
        <taxon>Sordariomycetidae</taxon>
        <taxon>Magnaporthales</taxon>
        <taxon>Magnaporthaceae</taxon>
        <taxon>Gaeumannomyces</taxon>
    </lineage>
</organism>
<reference evidence="2" key="5">
    <citation type="submission" date="2018-04" db="UniProtKB">
        <authorList>
            <consortium name="EnsemblFungi"/>
        </authorList>
    </citation>
    <scope>IDENTIFICATION</scope>
    <source>
        <strain evidence="2">R3-111a-1</strain>
    </source>
</reference>
<reference evidence="1" key="3">
    <citation type="submission" date="2010-09" db="EMBL/GenBank/DDBJ databases">
        <title>Annotation of Gaeumannomyces graminis var. tritici R3-111a-1.</title>
        <authorList>
            <consortium name="The Broad Institute Genome Sequencing Platform"/>
            <person name="Ma L.-J."/>
            <person name="Dead R."/>
            <person name="Young S.K."/>
            <person name="Zeng Q."/>
            <person name="Gargeya S."/>
            <person name="Fitzgerald M."/>
            <person name="Haas B."/>
            <person name="Abouelleil A."/>
            <person name="Alvarado L."/>
            <person name="Arachchi H.M."/>
            <person name="Berlin A."/>
            <person name="Brown A."/>
            <person name="Chapman S.B."/>
            <person name="Chen Z."/>
            <person name="Dunbar C."/>
            <person name="Freedman E."/>
            <person name="Gearin G."/>
            <person name="Gellesch M."/>
            <person name="Goldberg J."/>
            <person name="Griggs A."/>
            <person name="Gujja S."/>
            <person name="Heiman D."/>
            <person name="Howarth C."/>
            <person name="Larson L."/>
            <person name="Lui A."/>
            <person name="MacDonald P.J.P."/>
            <person name="Mehta T."/>
            <person name="Montmayeur A."/>
            <person name="Murphy C."/>
            <person name="Neiman D."/>
            <person name="Pearson M."/>
            <person name="Priest M."/>
            <person name="Roberts A."/>
            <person name="Saif S."/>
            <person name="Shea T."/>
            <person name="Shenoy N."/>
            <person name="Sisk P."/>
            <person name="Stolte C."/>
            <person name="Sykes S."/>
            <person name="Yandava C."/>
            <person name="Wortman J."/>
            <person name="Nusbaum C."/>
            <person name="Birren B."/>
        </authorList>
    </citation>
    <scope>NUCLEOTIDE SEQUENCE</scope>
    <source>
        <strain evidence="1">R3-111a-1</strain>
    </source>
</reference>
<protein>
    <submittedName>
        <fullName evidence="1 2">Uncharacterized protein</fullName>
    </submittedName>
</protein>